<name>A0ABU6C6L6_9ACTN</name>
<evidence type="ECO:0000313" key="2">
    <source>
        <dbReference type="EMBL" id="MEB3960139.1"/>
    </source>
</evidence>
<proteinExistence type="predicted"/>
<keyword evidence="1" id="KW-0812">Transmembrane</keyword>
<organism evidence="2 3">
    <name type="scientific">Streptomyces kunmingensis</name>
    <dbReference type="NCBI Taxonomy" id="68225"/>
    <lineage>
        <taxon>Bacteria</taxon>
        <taxon>Bacillati</taxon>
        <taxon>Actinomycetota</taxon>
        <taxon>Actinomycetes</taxon>
        <taxon>Kitasatosporales</taxon>
        <taxon>Streptomycetaceae</taxon>
        <taxon>Streptomyces</taxon>
    </lineage>
</organism>
<keyword evidence="1" id="KW-1133">Transmembrane helix</keyword>
<evidence type="ECO:0000256" key="1">
    <source>
        <dbReference type="SAM" id="Phobius"/>
    </source>
</evidence>
<accession>A0ABU6C6L6</accession>
<reference evidence="2 3" key="1">
    <citation type="submission" date="2022-10" db="EMBL/GenBank/DDBJ databases">
        <authorList>
            <person name="Xie J."/>
            <person name="Shen N."/>
        </authorList>
    </citation>
    <scope>NUCLEOTIDE SEQUENCE [LARGE SCALE GENOMIC DNA]</scope>
    <source>
        <strain evidence="2 3">DSM 41681</strain>
    </source>
</reference>
<evidence type="ECO:0000313" key="3">
    <source>
        <dbReference type="Proteomes" id="UP001352223"/>
    </source>
</evidence>
<feature type="transmembrane region" description="Helical" evidence="1">
    <location>
        <begin position="132"/>
        <end position="149"/>
    </location>
</feature>
<sequence>MDDATQHPLRGLPRLSLGALSGLLAGYAAIAVAELLAAAVRPESGPVVAVGGAAIDRTPPAVKDWAIRQFGTDDKLVLRLGILAVLTLLAVGLGMLATRWRSAGSAGVLVFGAVGALAAVNRPDSTSLTDALPSVVGALAGAGLLYWLAGRLDPAGGARERDDATGPGWDRRGFLLAATAAAAASTGAA</sequence>
<feature type="transmembrane region" description="Helical" evidence="1">
    <location>
        <begin position="15"/>
        <end position="37"/>
    </location>
</feature>
<gene>
    <name evidence="2" type="ORF">OKJ48_07735</name>
</gene>
<protein>
    <submittedName>
        <fullName evidence="2">Molybdopterin-binding oxidoreductase</fullName>
    </submittedName>
</protein>
<keyword evidence="3" id="KW-1185">Reference proteome</keyword>
<keyword evidence="1" id="KW-0472">Membrane</keyword>
<feature type="non-terminal residue" evidence="2">
    <location>
        <position position="189"/>
    </location>
</feature>
<comment type="caution">
    <text evidence="2">The sequence shown here is derived from an EMBL/GenBank/DDBJ whole genome shotgun (WGS) entry which is preliminary data.</text>
</comment>
<feature type="transmembrane region" description="Helical" evidence="1">
    <location>
        <begin position="76"/>
        <end position="97"/>
    </location>
</feature>
<dbReference type="Proteomes" id="UP001352223">
    <property type="component" value="Unassembled WGS sequence"/>
</dbReference>
<feature type="transmembrane region" description="Helical" evidence="1">
    <location>
        <begin position="103"/>
        <end position="120"/>
    </location>
</feature>
<dbReference type="EMBL" id="JAOZYB010000038">
    <property type="protein sequence ID" value="MEB3960139.1"/>
    <property type="molecule type" value="Genomic_DNA"/>
</dbReference>